<organism evidence="8 9">
    <name type="scientific">Ophiocordyceps australis</name>
    <dbReference type="NCBI Taxonomy" id="1399860"/>
    <lineage>
        <taxon>Eukaryota</taxon>
        <taxon>Fungi</taxon>
        <taxon>Dikarya</taxon>
        <taxon>Ascomycota</taxon>
        <taxon>Pezizomycotina</taxon>
        <taxon>Sordariomycetes</taxon>
        <taxon>Hypocreomycetidae</taxon>
        <taxon>Hypocreales</taxon>
        <taxon>Ophiocordycipitaceae</taxon>
        <taxon>Ophiocordyceps</taxon>
    </lineage>
</organism>
<dbReference type="GO" id="GO:0007189">
    <property type="term" value="P:adenylate cyclase-activating G protein-coupled receptor signaling pathway"/>
    <property type="evidence" value="ECO:0007669"/>
    <property type="project" value="TreeGrafter"/>
</dbReference>
<evidence type="ECO:0000313" key="9">
    <source>
        <dbReference type="Proteomes" id="UP000224854"/>
    </source>
</evidence>
<evidence type="ECO:0000256" key="1">
    <source>
        <dbReference type="ARBA" id="ARBA00004141"/>
    </source>
</evidence>
<dbReference type="EMBL" id="NJEU01001410">
    <property type="protein sequence ID" value="PHH67532.1"/>
    <property type="molecule type" value="Genomic_DNA"/>
</dbReference>
<keyword evidence="9" id="KW-1185">Reference proteome</keyword>
<evidence type="ECO:0000256" key="6">
    <source>
        <dbReference type="SAM" id="Phobius"/>
    </source>
</evidence>
<evidence type="ECO:0000256" key="5">
    <source>
        <dbReference type="SAM" id="MobiDB-lite"/>
    </source>
</evidence>
<dbReference type="SUPFAM" id="SSF81321">
    <property type="entry name" value="Family A G protein-coupled receptor-like"/>
    <property type="match status" value="1"/>
</dbReference>
<name>A0A2C5YJQ3_9HYPO</name>
<dbReference type="Proteomes" id="UP000224854">
    <property type="component" value="Unassembled WGS sequence"/>
</dbReference>
<sequence length="396" mass="43863">MVQYDPPDLAIAVPTFIGSLLSFLATSVAIVLHFISPPKRHFRHALIINLLVADFINSLNNTISGAIVLSRGNQPQSLAPDAACLANAWVGQFSVQAVDFNILIISIVVLYTVLNSRIITESSTITTVGICALAWLPGLITSCIALGTNIFGHVSGNWCWIRSEFLGMRYALTHGWRIAIFVATIAIYTFIYIHLKRQFGRFRVSAPSTNTTTTRDQAYMDDGSGDTQHILVSSTFAVSHELEERRPSSYEPASPSQHSPPPKAAFVSVSAVEQDEQDAQPSSSSSPQQNKHAHFRPLPPRSEPVRRPAPKLPASPNLKRMLLMNGYPIAYIILWLPGIINRLTESLGTSPRWLRALQSSTQFIGFVNACSYGFSEHLRRASHQWMKRRGFLRTRG</sequence>
<feature type="region of interest" description="Disordered" evidence="5">
    <location>
        <begin position="243"/>
        <end position="316"/>
    </location>
</feature>
<keyword evidence="3 6" id="KW-1133">Transmembrane helix</keyword>
<keyword evidence="4 6" id="KW-0472">Membrane</keyword>
<feature type="compositionally biased region" description="Low complexity" evidence="5">
    <location>
        <begin position="279"/>
        <end position="289"/>
    </location>
</feature>
<proteinExistence type="predicted"/>
<dbReference type="PANTHER" id="PTHR23112:SF37">
    <property type="entry name" value="G PROTEIN-COUPLED RECEPTOR GPR1"/>
    <property type="match status" value="1"/>
</dbReference>
<evidence type="ECO:0000256" key="4">
    <source>
        <dbReference type="ARBA" id="ARBA00023136"/>
    </source>
</evidence>
<dbReference type="GO" id="GO:0005886">
    <property type="term" value="C:plasma membrane"/>
    <property type="evidence" value="ECO:0007669"/>
    <property type="project" value="TreeGrafter"/>
</dbReference>
<evidence type="ECO:0000256" key="3">
    <source>
        <dbReference type="ARBA" id="ARBA00022989"/>
    </source>
</evidence>
<dbReference type="PANTHER" id="PTHR23112">
    <property type="entry name" value="G PROTEIN-COUPLED RECEPTOR 157-RELATED"/>
    <property type="match status" value="1"/>
</dbReference>
<feature type="transmembrane region" description="Helical" evidence="6">
    <location>
        <begin position="125"/>
        <end position="154"/>
    </location>
</feature>
<evidence type="ECO:0000256" key="2">
    <source>
        <dbReference type="ARBA" id="ARBA00022692"/>
    </source>
</evidence>
<evidence type="ECO:0000259" key="7">
    <source>
        <dbReference type="Pfam" id="PF11710"/>
    </source>
</evidence>
<evidence type="ECO:0000313" key="8">
    <source>
        <dbReference type="EMBL" id="PHH67532.1"/>
    </source>
</evidence>
<dbReference type="GO" id="GO:0004930">
    <property type="term" value="F:G protein-coupled receptor activity"/>
    <property type="evidence" value="ECO:0007669"/>
    <property type="project" value="TreeGrafter"/>
</dbReference>
<feature type="transmembrane region" description="Helical" evidence="6">
    <location>
        <begin position="12"/>
        <end position="35"/>
    </location>
</feature>
<reference evidence="8 9" key="1">
    <citation type="submission" date="2017-06" db="EMBL/GenBank/DDBJ databases">
        <title>Ant-infecting Ophiocordyceps genomes reveal a high diversity of potential behavioral manipulation genes and a possible major role for enterotoxins.</title>
        <authorList>
            <person name="De Bekker C."/>
            <person name="Evans H.C."/>
            <person name="Brachmann A."/>
            <person name="Hughes D.P."/>
        </authorList>
    </citation>
    <scope>NUCLEOTIDE SEQUENCE [LARGE SCALE GENOMIC DNA]</scope>
    <source>
        <strain evidence="8 9">1348a</strain>
    </source>
</reference>
<feature type="transmembrane region" description="Helical" evidence="6">
    <location>
        <begin position="89"/>
        <end position="113"/>
    </location>
</feature>
<dbReference type="AlphaFoldDB" id="A0A2C5YJQ3"/>
<feature type="domain" description="Glucose receptor Git3-like N-terminal" evidence="7">
    <location>
        <begin position="15"/>
        <end position="201"/>
    </location>
</feature>
<accession>A0A2C5YJQ3</accession>
<dbReference type="OrthoDB" id="100006at2759"/>
<gene>
    <name evidence="8" type="ORF">CDD82_1388</name>
</gene>
<protein>
    <recommendedName>
        <fullName evidence="7">Glucose receptor Git3-like N-terminal domain-containing protein</fullName>
    </recommendedName>
</protein>
<dbReference type="InterPro" id="IPR023041">
    <property type="entry name" value="Glucose_rcpt_Git3-like_N"/>
</dbReference>
<dbReference type="Pfam" id="PF11710">
    <property type="entry name" value="Git3"/>
    <property type="match status" value="1"/>
</dbReference>
<feature type="transmembrane region" description="Helical" evidence="6">
    <location>
        <begin position="47"/>
        <end position="69"/>
    </location>
</feature>
<dbReference type="Gene3D" id="1.20.1070.10">
    <property type="entry name" value="Rhodopsin 7-helix transmembrane proteins"/>
    <property type="match status" value="1"/>
</dbReference>
<comment type="subcellular location">
    <subcellularLocation>
        <location evidence="1">Membrane</location>
        <topology evidence="1">Multi-pass membrane protein</topology>
    </subcellularLocation>
</comment>
<comment type="caution">
    <text evidence="8">The sequence shown here is derived from an EMBL/GenBank/DDBJ whole genome shotgun (WGS) entry which is preliminary data.</text>
</comment>
<keyword evidence="2 6" id="KW-0812">Transmembrane</keyword>
<feature type="transmembrane region" description="Helical" evidence="6">
    <location>
        <begin position="174"/>
        <end position="195"/>
    </location>
</feature>